<dbReference type="WBParaSite" id="HNAJ_0000424201-mRNA-1">
    <property type="protein sequence ID" value="HNAJ_0000424201-mRNA-1"/>
    <property type="gene ID" value="HNAJ_0000424201"/>
</dbReference>
<protein>
    <submittedName>
        <fullName evidence="3">SPK domain-containing protein</fullName>
    </submittedName>
</protein>
<gene>
    <name evidence="1" type="ORF">HNAJ_LOCUS4240</name>
</gene>
<keyword evidence="2" id="KW-1185">Reference proteome</keyword>
<accession>A0A0R3TB03</accession>
<sequence length="144" mass="16994">MLLQKTRSSSQNIFAFPMKAPEHRFSVHKSVIKKCNELGLHQHGYFVKRDLLFLTERESRIREELLRTSVSPDNRFEFKVPCKMMRHWKVYRQDVIFPHHRERVDCVLLLGQQPNEATIEDAHGSESQCESNLNKVNLLPNSHQ</sequence>
<name>A0A0R3TB03_RODNA</name>
<dbReference type="AlphaFoldDB" id="A0A0R3TB03"/>
<evidence type="ECO:0000313" key="1">
    <source>
        <dbReference type="EMBL" id="VDO00100.1"/>
    </source>
</evidence>
<evidence type="ECO:0000313" key="3">
    <source>
        <dbReference type="WBParaSite" id="HNAJ_0000424201-mRNA-1"/>
    </source>
</evidence>
<reference evidence="1 2" key="2">
    <citation type="submission" date="2018-11" db="EMBL/GenBank/DDBJ databases">
        <authorList>
            <consortium name="Pathogen Informatics"/>
        </authorList>
    </citation>
    <scope>NUCLEOTIDE SEQUENCE [LARGE SCALE GENOMIC DNA]</scope>
</reference>
<dbReference type="STRING" id="102285.A0A0R3TB03"/>
<evidence type="ECO:0000313" key="2">
    <source>
        <dbReference type="Proteomes" id="UP000278807"/>
    </source>
</evidence>
<organism evidence="3">
    <name type="scientific">Rodentolepis nana</name>
    <name type="common">Dwarf tapeworm</name>
    <name type="synonym">Hymenolepis nana</name>
    <dbReference type="NCBI Taxonomy" id="102285"/>
    <lineage>
        <taxon>Eukaryota</taxon>
        <taxon>Metazoa</taxon>
        <taxon>Spiralia</taxon>
        <taxon>Lophotrochozoa</taxon>
        <taxon>Platyhelminthes</taxon>
        <taxon>Cestoda</taxon>
        <taxon>Eucestoda</taxon>
        <taxon>Cyclophyllidea</taxon>
        <taxon>Hymenolepididae</taxon>
        <taxon>Rodentolepis</taxon>
    </lineage>
</organism>
<reference evidence="3" key="1">
    <citation type="submission" date="2017-02" db="UniProtKB">
        <authorList>
            <consortium name="WormBaseParasite"/>
        </authorList>
    </citation>
    <scope>IDENTIFICATION</scope>
</reference>
<dbReference type="InterPro" id="IPR057435">
    <property type="entry name" value="Lips"/>
</dbReference>
<dbReference type="EMBL" id="UZAE01002846">
    <property type="protein sequence ID" value="VDO00100.1"/>
    <property type="molecule type" value="Genomic_DNA"/>
</dbReference>
<proteinExistence type="predicted"/>
<dbReference type="Proteomes" id="UP000278807">
    <property type="component" value="Unassembled WGS sequence"/>
</dbReference>
<dbReference type="Pfam" id="PF25228">
    <property type="entry name" value="Lips"/>
    <property type="match status" value="1"/>
</dbReference>